<feature type="region of interest" description="Disordered" evidence="3">
    <location>
        <begin position="144"/>
        <end position="291"/>
    </location>
</feature>
<dbReference type="InterPro" id="IPR018337">
    <property type="entry name" value="Cell_wall/Cho-bd_repeat"/>
</dbReference>
<feature type="repeat" description="Cell wall-binding" evidence="2">
    <location>
        <begin position="96"/>
        <end position="115"/>
    </location>
</feature>
<feature type="region of interest" description="Disordered" evidence="3">
    <location>
        <begin position="1204"/>
        <end position="1225"/>
    </location>
</feature>
<sequence length="1452" mass="156653">MKKKGLTGMAAALMFSLSVTNMSPLAAVSDNTGKWEQSAQTGEWSYRLGQGLVQNEWLLCQGKWYRFDANGKMLTGWYQDQESKVWYYLGADGVMVTGWAPVNGRWYYMNENGQMLTNQTTPDGYQVNADGAWVNEAGIAYSAPMQTGTTSGGSGSGSKSSGGSGGSSSGGSSSSSSSSSNGSSNSGTTGGNTSNGADNADDNNNGDNGNNGNDNNGNNNAGDNNNGNASNNGSNNGANNGSNNGSSSDNGDKKDDGTVTPGEPDQPSNPDQPSIPDQPSNPDQPEETSLVVESQTKLIDLGWSQYVTVAFAKGYSRDNCKILVDGVDVTSAFSNVDDEGTFVKWELTDLYPGSLSVVAEDGTTQVVSLSDNVAPTVPHIESKNTAPTSFLAHGSVYVWDYHLTNYDEDGNVRVHPTKTTFSLGQKSNAIPFYSPDAELTEDESNLYGVGGQAVIMFNYTSEADKQWFDAISDVDLVADNGNNSTLNDNLNYEKKLADHNGNEVGQIVVPLGQSNFYSNGRYYLRVRSGGKSTLFPIHVVNGTAPSMKLAEAGSIKSGQNVHFKMENMTYGVTMPIYRVELTAPDGTTRELEKITDWYLIGDSFILYNDVTAENGRDNIPDNGLYTLTIYADGFKNVSTTFQVGGVESTQADSDLYGIDMMSSATTGGSGSSSGDASDGGSDTMSADLLFDADLLTNALLLNELGVNNEYATAVADRWLSDMSGYDAVLDSNGEFYSFIDYRNAVEEAKVAGKYLTFADYVKSGNAVTTPNRPYAVKEVMEDNLLGETQMNGSYLGKDAPVLTLVDENGETLTEAKENSEVRFAGADETYMELLMENAKIFVNGVSYQALSSEKYRVEGNQLIFDASVFNLGKNTFTVKLDGYKDNIVNVNVAKTVADATLSVADDLKIGNEVEVTTADESGDFFRYINKVELTRPDGTVKTVLPDGQESVYEKVGYEVSGNVLTLGKDLFTEAGAYRLEIYAEYYEAQEISFNVELDNSNIDGEDLEPAKIQKVEKSWLGSDYTLVFGMGNDDWMNAITEITVNGKAYEAGFVYNNAKYSLSVTDGRISLGGAEFTEDINEIEISAEGYKNLILKVQKDGTIVDEDSEVDELAPAVVKSAEKDFFGDYSLIFGMGNDDWMKAITEVTVNGETYERGYVYNNTSYSLAVTDGRIKLGNQGFTEDVNEVVISAEGYEDLTVSVNKDGSLADSDDNGDNGEIGDEDGKLEPAEVKSVEKSFFGGDYTIGFGMGNDDWMNAITEVTVNGDAYEQGYVWGDKHYSLAKTDGNVKLGGESFTEDVNEVVISAEGYKDLTLWITKDGKLTEEPADDEEISTTETTIADAEVVAKDADDAEKIASEDEITADVSENENQDEKTEDQEKEDSADKADATEDADVVDAEIADADDEIVEDETVADDQDDQNDQADDANDADQAKDAEEIDDETSEKDAEEA</sequence>
<evidence type="ECO:0000256" key="1">
    <source>
        <dbReference type="ARBA" id="ARBA00022737"/>
    </source>
</evidence>
<feature type="domain" description="Heme-binding protein Shr-like Hb-interacting" evidence="5">
    <location>
        <begin position="1237"/>
        <end position="1314"/>
    </location>
</feature>
<keyword evidence="7" id="KW-1185">Reference proteome</keyword>
<feature type="compositionally biased region" description="Acidic residues" evidence="3">
    <location>
        <begin position="1210"/>
        <end position="1222"/>
    </location>
</feature>
<organism evidence="6 7">
    <name type="scientific">Brotaphodocola catenula</name>
    <dbReference type="NCBI Taxonomy" id="2885361"/>
    <lineage>
        <taxon>Bacteria</taxon>
        <taxon>Bacillati</taxon>
        <taxon>Bacillota</taxon>
        <taxon>Clostridia</taxon>
        <taxon>Lachnospirales</taxon>
        <taxon>Lachnospiraceae</taxon>
        <taxon>Brotaphodocola</taxon>
    </lineage>
</organism>
<evidence type="ECO:0000313" key="6">
    <source>
        <dbReference type="EMBL" id="MCC2164349.1"/>
    </source>
</evidence>
<feature type="compositionally biased region" description="Acidic residues" evidence="3">
    <location>
        <begin position="1391"/>
        <end position="1430"/>
    </location>
</feature>
<feature type="domain" description="Heme-binding protein Shr-like Hb-interacting" evidence="5">
    <location>
        <begin position="1020"/>
        <end position="1092"/>
    </location>
</feature>
<reference evidence="6" key="1">
    <citation type="submission" date="2021-10" db="EMBL/GenBank/DDBJ databases">
        <title>Anaerobic single-cell dispensing facilitates the cultivation of human gut bacteria.</title>
        <authorList>
            <person name="Afrizal A."/>
        </authorList>
    </citation>
    <scope>NUCLEOTIDE SEQUENCE</scope>
    <source>
        <strain evidence="6">CLA-AA-H274</strain>
    </source>
</reference>
<feature type="repeat" description="Cell wall-binding" evidence="2">
    <location>
        <begin position="74"/>
        <end position="95"/>
    </location>
</feature>
<evidence type="ECO:0000256" key="4">
    <source>
        <dbReference type="SAM" id="SignalP"/>
    </source>
</evidence>
<dbReference type="InterPro" id="IPR011432">
    <property type="entry name" value="Shr-like_HID"/>
</dbReference>
<feature type="signal peptide" evidence="4">
    <location>
        <begin position="1"/>
        <end position="26"/>
    </location>
</feature>
<feature type="compositionally biased region" description="Low complexity" evidence="3">
    <location>
        <begin position="170"/>
        <end position="249"/>
    </location>
</feature>
<dbReference type="Pfam" id="PF19085">
    <property type="entry name" value="Choline_bind_2"/>
    <property type="match status" value="1"/>
</dbReference>
<evidence type="ECO:0000313" key="7">
    <source>
        <dbReference type="Proteomes" id="UP001198962"/>
    </source>
</evidence>
<feature type="region of interest" description="Disordered" evidence="3">
    <location>
        <begin position="1325"/>
        <end position="1452"/>
    </location>
</feature>
<gene>
    <name evidence="6" type="ORF">LKD32_05555</name>
</gene>
<dbReference type="EMBL" id="JAJEPU010000012">
    <property type="protein sequence ID" value="MCC2164349.1"/>
    <property type="molecule type" value="Genomic_DNA"/>
</dbReference>
<proteinExistence type="predicted"/>
<keyword evidence="4" id="KW-0732">Signal</keyword>
<dbReference type="PROSITE" id="PS51170">
    <property type="entry name" value="CW"/>
    <property type="match status" value="2"/>
</dbReference>
<feature type="domain" description="Heme-binding protein Shr-like Hb-interacting" evidence="5">
    <location>
        <begin position="816"/>
        <end position="892"/>
    </location>
</feature>
<dbReference type="Proteomes" id="UP001198962">
    <property type="component" value="Unassembled WGS sequence"/>
</dbReference>
<name>A0AAE3AQS8_9FIRM</name>
<feature type="domain" description="Heme-binding protein Shr-like Hb-interacting" evidence="5">
    <location>
        <begin position="906"/>
        <end position="995"/>
    </location>
</feature>
<feature type="compositionally biased region" description="Acidic residues" evidence="3">
    <location>
        <begin position="1359"/>
        <end position="1381"/>
    </location>
</feature>
<evidence type="ECO:0000256" key="3">
    <source>
        <dbReference type="SAM" id="MobiDB-lite"/>
    </source>
</evidence>
<evidence type="ECO:0000256" key="2">
    <source>
        <dbReference type="PROSITE-ProRule" id="PRU00591"/>
    </source>
</evidence>
<dbReference type="Gene3D" id="2.10.270.10">
    <property type="entry name" value="Cholin Binding"/>
    <property type="match status" value="1"/>
</dbReference>
<accession>A0AAE3AQS8</accession>
<feature type="chain" id="PRO_5042236720" evidence="4">
    <location>
        <begin position="27"/>
        <end position="1452"/>
    </location>
</feature>
<feature type="compositionally biased region" description="Basic and acidic residues" evidence="3">
    <location>
        <begin position="1345"/>
        <end position="1358"/>
    </location>
</feature>
<feature type="compositionally biased region" description="Acidic residues" evidence="3">
    <location>
        <begin position="1438"/>
        <end position="1452"/>
    </location>
</feature>
<dbReference type="SUPFAM" id="SSF69360">
    <property type="entry name" value="Cell wall binding repeat"/>
    <property type="match status" value="1"/>
</dbReference>
<feature type="compositionally biased region" description="Low complexity" evidence="3">
    <location>
        <begin position="1335"/>
        <end position="1344"/>
    </location>
</feature>
<feature type="compositionally biased region" description="Polar residues" evidence="3">
    <location>
        <begin position="266"/>
        <end position="283"/>
    </location>
</feature>
<feature type="compositionally biased region" description="Gly residues" evidence="3">
    <location>
        <begin position="150"/>
        <end position="169"/>
    </location>
</feature>
<dbReference type="RefSeq" id="WP_308451014.1">
    <property type="nucleotide sequence ID" value="NZ_JAJEPU010000012.1"/>
</dbReference>
<protein>
    <submittedName>
        <fullName evidence="6">DUF1533 domain-containing protein</fullName>
    </submittedName>
</protein>
<dbReference type="Pfam" id="PF01473">
    <property type="entry name" value="Choline_bind_1"/>
    <property type="match status" value="2"/>
</dbReference>
<dbReference type="Pfam" id="PF07550">
    <property type="entry name" value="Shr-like_HID"/>
    <property type="match status" value="5"/>
</dbReference>
<keyword evidence="1" id="KW-0677">Repeat</keyword>
<comment type="caution">
    <text evidence="6">The sequence shown here is derived from an EMBL/GenBank/DDBJ whole genome shotgun (WGS) entry which is preliminary data.</text>
</comment>
<feature type="domain" description="Heme-binding protein Shr-like Hb-interacting" evidence="5">
    <location>
        <begin position="1128"/>
        <end position="1201"/>
    </location>
</feature>
<evidence type="ECO:0000259" key="5">
    <source>
        <dbReference type="Pfam" id="PF07550"/>
    </source>
</evidence>